<dbReference type="PANTHER" id="PTHR45348">
    <property type="entry name" value="HYPOTHETICAL OXIDOREDUCTASE (EUROFUNG)"/>
    <property type="match status" value="1"/>
</dbReference>
<reference evidence="4" key="1">
    <citation type="journal article" date="2021" name="Nat. Commun.">
        <title>Genetic determinants of endophytism in the Arabidopsis root mycobiome.</title>
        <authorList>
            <person name="Mesny F."/>
            <person name="Miyauchi S."/>
            <person name="Thiergart T."/>
            <person name="Pickel B."/>
            <person name="Atanasova L."/>
            <person name="Karlsson M."/>
            <person name="Huettel B."/>
            <person name="Barry K.W."/>
            <person name="Haridas S."/>
            <person name="Chen C."/>
            <person name="Bauer D."/>
            <person name="Andreopoulos W."/>
            <person name="Pangilinan J."/>
            <person name="LaButti K."/>
            <person name="Riley R."/>
            <person name="Lipzen A."/>
            <person name="Clum A."/>
            <person name="Drula E."/>
            <person name="Henrissat B."/>
            <person name="Kohler A."/>
            <person name="Grigoriev I.V."/>
            <person name="Martin F.M."/>
            <person name="Hacquard S."/>
        </authorList>
    </citation>
    <scope>NUCLEOTIDE SEQUENCE</scope>
    <source>
        <strain evidence="4">MPI-CAGE-CH-0230</strain>
    </source>
</reference>
<proteinExistence type="inferred from homology"/>
<dbReference type="InterPro" id="IPR020843">
    <property type="entry name" value="ER"/>
</dbReference>
<dbReference type="Gene3D" id="3.90.180.10">
    <property type="entry name" value="Medium-chain alcohol dehydrogenases, catalytic domain"/>
    <property type="match status" value="1"/>
</dbReference>
<evidence type="ECO:0000313" key="4">
    <source>
        <dbReference type="EMBL" id="KAH7025015.1"/>
    </source>
</evidence>
<dbReference type="CDD" id="cd08249">
    <property type="entry name" value="enoyl_reductase_like"/>
    <property type="match status" value="1"/>
</dbReference>
<dbReference type="InterPro" id="IPR013154">
    <property type="entry name" value="ADH-like_N"/>
</dbReference>
<sequence length="366" mass="38394">MSLPQTFQAALLTGAGAPIEVRDRTPERAGLEPQEVAIKMTATAINPVDWKLRDHPSIFFGDRLPAVLGTDAAGTIHAKGSSVTNLEVGDRVFFQGHLGKYDTSSFQEYARTDAAVVGRTPRNISDEQAAGVSLAGMTAAIGLYHSVGRGLAAPWDDNGGSQAGNGKAIVVLGGSASVGQYVVQLARLSGYSRIVTNASAAHATLLRRLGASTVLDRKTQNSAGDFVQAVGEDIELDCVYDTIGTPETQCLAVEILQKARKVRGGSAGAPSLVVCTHNADDKAVRQGSKLEGGARKVEIKGILAVGPAPEYRNVSEPFYVHVARWLEAGEFVPNSPVVVEGGVHGIEEALRMQKAGVSGAKVVVKF</sequence>
<gene>
    <name evidence="4" type="ORF">B0I36DRAFT_376750</name>
</gene>
<dbReference type="InterPro" id="IPR011032">
    <property type="entry name" value="GroES-like_sf"/>
</dbReference>
<dbReference type="GeneID" id="70190037"/>
<dbReference type="InterPro" id="IPR036291">
    <property type="entry name" value="NAD(P)-bd_dom_sf"/>
</dbReference>
<evidence type="ECO:0000256" key="1">
    <source>
        <dbReference type="ARBA" id="ARBA00008072"/>
    </source>
</evidence>
<dbReference type="OrthoDB" id="10257049at2759"/>
<dbReference type="SUPFAM" id="SSF51735">
    <property type="entry name" value="NAD(P)-binding Rossmann-fold domains"/>
    <property type="match status" value="1"/>
</dbReference>
<dbReference type="AlphaFoldDB" id="A0A9P9BM20"/>
<dbReference type="InterPro" id="IPR013149">
    <property type="entry name" value="ADH-like_C"/>
</dbReference>
<dbReference type="InterPro" id="IPR047122">
    <property type="entry name" value="Trans-enoyl_RdTase-like"/>
</dbReference>
<dbReference type="SUPFAM" id="SSF50129">
    <property type="entry name" value="GroES-like"/>
    <property type="match status" value="1"/>
</dbReference>
<dbReference type="RefSeq" id="XP_046008563.1">
    <property type="nucleotide sequence ID" value="XM_046160491.1"/>
</dbReference>
<dbReference type="GO" id="GO:0016651">
    <property type="term" value="F:oxidoreductase activity, acting on NAD(P)H"/>
    <property type="evidence" value="ECO:0007669"/>
    <property type="project" value="InterPro"/>
</dbReference>
<comment type="similarity">
    <text evidence="1">Belongs to the zinc-containing alcohol dehydrogenase family.</text>
</comment>
<evidence type="ECO:0000259" key="3">
    <source>
        <dbReference type="SMART" id="SM00829"/>
    </source>
</evidence>
<dbReference type="Proteomes" id="UP000756346">
    <property type="component" value="Unassembled WGS sequence"/>
</dbReference>
<evidence type="ECO:0000313" key="5">
    <source>
        <dbReference type="Proteomes" id="UP000756346"/>
    </source>
</evidence>
<dbReference type="Pfam" id="PF00107">
    <property type="entry name" value="ADH_zinc_N"/>
    <property type="match status" value="1"/>
</dbReference>
<dbReference type="SMART" id="SM00829">
    <property type="entry name" value="PKS_ER"/>
    <property type="match status" value="1"/>
</dbReference>
<evidence type="ECO:0000256" key="2">
    <source>
        <dbReference type="ARBA" id="ARBA00023002"/>
    </source>
</evidence>
<dbReference type="PANTHER" id="PTHR45348:SF5">
    <property type="entry name" value="OXIDOREDUCTASE, PUTATIVE (AFU_ORTHOLOGUE AFUA_8G01420)-RELATED"/>
    <property type="match status" value="1"/>
</dbReference>
<organism evidence="4 5">
    <name type="scientific">Microdochium trichocladiopsis</name>
    <dbReference type="NCBI Taxonomy" id="1682393"/>
    <lineage>
        <taxon>Eukaryota</taxon>
        <taxon>Fungi</taxon>
        <taxon>Dikarya</taxon>
        <taxon>Ascomycota</taxon>
        <taxon>Pezizomycotina</taxon>
        <taxon>Sordariomycetes</taxon>
        <taxon>Xylariomycetidae</taxon>
        <taxon>Xylariales</taxon>
        <taxon>Microdochiaceae</taxon>
        <taxon>Microdochium</taxon>
    </lineage>
</organism>
<name>A0A9P9BM20_9PEZI</name>
<feature type="domain" description="Enoyl reductase (ER)" evidence="3">
    <location>
        <begin position="16"/>
        <end position="364"/>
    </location>
</feature>
<dbReference type="Gene3D" id="3.40.50.720">
    <property type="entry name" value="NAD(P)-binding Rossmann-like Domain"/>
    <property type="match status" value="1"/>
</dbReference>
<dbReference type="Pfam" id="PF08240">
    <property type="entry name" value="ADH_N"/>
    <property type="match status" value="1"/>
</dbReference>
<keyword evidence="2" id="KW-0560">Oxidoreductase</keyword>
<comment type="caution">
    <text evidence="4">The sequence shown here is derived from an EMBL/GenBank/DDBJ whole genome shotgun (WGS) entry which is preliminary data.</text>
</comment>
<dbReference type="EMBL" id="JAGTJQ010000009">
    <property type="protein sequence ID" value="KAH7025015.1"/>
    <property type="molecule type" value="Genomic_DNA"/>
</dbReference>
<protein>
    <submittedName>
        <fullName evidence="4">Chaperonin 10-like protein</fullName>
    </submittedName>
</protein>
<keyword evidence="5" id="KW-1185">Reference proteome</keyword>
<accession>A0A9P9BM20</accession>